<feature type="domain" description="PTS EIIB type-2" evidence="3">
    <location>
        <begin position="1"/>
        <end position="94"/>
    </location>
</feature>
<feature type="region of interest" description="Disordered" evidence="2">
    <location>
        <begin position="92"/>
        <end position="120"/>
    </location>
</feature>
<keyword evidence="5" id="KW-1185">Reference proteome</keyword>
<evidence type="ECO:0000259" key="3">
    <source>
        <dbReference type="PROSITE" id="PS51099"/>
    </source>
</evidence>
<evidence type="ECO:0000256" key="1">
    <source>
        <dbReference type="ARBA" id="ARBA00022679"/>
    </source>
</evidence>
<dbReference type="Gene3D" id="3.40.50.2300">
    <property type="match status" value="1"/>
</dbReference>
<dbReference type="EMBL" id="CP097218">
    <property type="protein sequence ID" value="UQN31398.1"/>
    <property type="molecule type" value="Genomic_DNA"/>
</dbReference>
<proteinExistence type="predicted"/>
<protein>
    <submittedName>
        <fullName evidence="4">PTS lactose transporter subunit IIB</fullName>
    </submittedName>
</protein>
<organism evidence="4 5">
    <name type="scientific">Brachybacterium kimchii</name>
    <dbReference type="NCBI Taxonomy" id="2942909"/>
    <lineage>
        <taxon>Bacteria</taxon>
        <taxon>Bacillati</taxon>
        <taxon>Actinomycetota</taxon>
        <taxon>Actinomycetes</taxon>
        <taxon>Micrococcales</taxon>
        <taxon>Dermabacteraceae</taxon>
        <taxon>Brachybacterium</taxon>
    </lineage>
</organism>
<evidence type="ECO:0000313" key="4">
    <source>
        <dbReference type="EMBL" id="UQN31398.1"/>
    </source>
</evidence>
<dbReference type="InterPro" id="IPR013011">
    <property type="entry name" value="PTS_EIIB_2"/>
</dbReference>
<dbReference type="SUPFAM" id="SSF52794">
    <property type="entry name" value="PTS system IIB component-like"/>
    <property type="match status" value="1"/>
</dbReference>
<dbReference type="PROSITE" id="PS51099">
    <property type="entry name" value="PTS_EIIB_TYPE_2"/>
    <property type="match status" value="1"/>
</dbReference>
<keyword evidence="1" id="KW-0808">Transferase</keyword>
<dbReference type="RefSeq" id="WP_249480820.1">
    <property type="nucleotide sequence ID" value="NZ_CP097218.1"/>
</dbReference>
<dbReference type="Proteomes" id="UP001055868">
    <property type="component" value="Chromosome"/>
</dbReference>
<name>A0ABY4NA10_9MICO</name>
<reference evidence="4" key="1">
    <citation type="submission" date="2022-05" db="EMBL/GenBank/DDBJ databases">
        <title>Genomic analysis of Brachybacterium sp. CBA3104.</title>
        <authorList>
            <person name="Roh S.W."/>
            <person name="Kim Y.B."/>
            <person name="Kim Y."/>
        </authorList>
    </citation>
    <scope>NUCLEOTIDE SEQUENCE</scope>
    <source>
        <strain evidence="4">CBA3104</strain>
    </source>
</reference>
<sequence length="120" mass="13089">MRTIAVVSGSGVTASAHLARQVREHLAHRGIQAHVLPTTVMDMLSQDFHADLIIATVEIPQSLRIPVVSGMPLLLETDPQVVFDDVERLLARPSPVRPARHRPPGRPVPGRPGAPQRRTP</sequence>
<evidence type="ECO:0000256" key="2">
    <source>
        <dbReference type="SAM" id="MobiDB-lite"/>
    </source>
</evidence>
<accession>A0ABY4NA10</accession>
<evidence type="ECO:0000313" key="5">
    <source>
        <dbReference type="Proteomes" id="UP001055868"/>
    </source>
</evidence>
<gene>
    <name evidence="4" type="ORF">M4486_09005</name>
</gene>
<dbReference type="InterPro" id="IPR036095">
    <property type="entry name" value="PTS_EIIB-like_sf"/>
</dbReference>